<organism evidence="1 2">
    <name type="scientific">Vallitalea guaymasensis</name>
    <dbReference type="NCBI Taxonomy" id="1185412"/>
    <lineage>
        <taxon>Bacteria</taxon>
        <taxon>Bacillati</taxon>
        <taxon>Bacillota</taxon>
        <taxon>Clostridia</taxon>
        <taxon>Lachnospirales</taxon>
        <taxon>Vallitaleaceae</taxon>
        <taxon>Vallitalea</taxon>
    </lineage>
</organism>
<dbReference type="KEGG" id="vgu:HYG85_17330"/>
<sequence>MLITRKMGVIDRFEPEEEEYLLYDSNKNRIKILNKTGAYIWSLIPDNEFINVDDITNELNKKFDTQVGNEKIKEDAKLFVSDLIKGEVVVAREE</sequence>
<dbReference type="RefSeq" id="WP_212690728.1">
    <property type="nucleotide sequence ID" value="NZ_CP058561.1"/>
</dbReference>
<evidence type="ECO:0000313" key="1">
    <source>
        <dbReference type="EMBL" id="QUH30577.1"/>
    </source>
</evidence>
<evidence type="ECO:0000313" key="2">
    <source>
        <dbReference type="Proteomes" id="UP000677305"/>
    </source>
</evidence>
<gene>
    <name evidence="1" type="ORF">HYG85_17330</name>
</gene>
<dbReference type="Proteomes" id="UP000677305">
    <property type="component" value="Chromosome"/>
</dbReference>
<dbReference type="InterPro" id="IPR041881">
    <property type="entry name" value="PqqD_sf"/>
</dbReference>
<proteinExistence type="predicted"/>
<accession>A0A8J8SD94</accession>
<reference evidence="1 2" key="1">
    <citation type="submission" date="2020-07" db="EMBL/GenBank/DDBJ databases">
        <title>Vallitalea guaymasensis genome.</title>
        <authorList>
            <person name="Postec A."/>
        </authorList>
    </citation>
    <scope>NUCLEOTIDE SEQUENCE [LARGE SCALE GENOMIC DNA]</scope>
    <source>
        <strain evidence="1 2">Ra1766G1</strain>
    </source>
</reference>
<dbReference type="Pfam" id="PF05402">
    <property type="entry name" value="PqqD"/>
    <property type="match status" value="1"/>
</dbReference>
<dbReference type="Gene3D" id="1.10.10.1150">
    <property type="entry name" value="Coenzyme PQQ synthesis protein D (PqqD)"/>
    <property type="match status" value="1"/>
</dbReference>
<protein>
    <submittedName>
        <fullName evidence="1">PqqD family protein</fullName>
    </submittedName>
</protein>
<keyword evidence="2" id="KW-1185">Reference proteome</keyword>
<dbReference type="InterPro" id="IPR008792">
    <property type="entry name" value="PQQD"/>
</dbReference>
<dbReference type="EMBL" id="CP058561">
    <property type="protein sequence ID" value="QUH30577.1"/>
    <property type="molecule type" value="Genomic_DNA"/>
</dbReference>
<name>A0A8J8SD94_9FIRM</name>
<dbReference type="AlphaFoldDB" id="A0A8J8SD94"/>